<name>A0ABW9K213_9FLAO</name>
<proteinExistence type="predicted"/>
<protein>
    <submittedName>
        <fullName evidence="1">DUF6934 family protein</fullName>
    </submittedName>
</protein>
<reference evidence="1 2" key="1">
    <citation type="submission" date="2024-12" db="EMBL/GenBank/DDBJ databases">
        <title>Draft genome sequence of Chryseobacterium kwangjuense AG447.</title>
        <authorList>
            <person name="Cheptsov V.S."/>
            <person name="Belov A."/>
            <person name="Zavarzina A.G."/>
        </authorList>
    </citation>
    <scope>NUCLEOTIDE SEQUENCE [LARGE SCALE GENOMIC DNA]</scope>
    <source>
        <strain evidence="1 2">AG447</strain>
    </source>
</reference>
<dbReference type="Pfam" id="PF22028">
    <property type="entry name" value="DUF6934"/>
    <property type="match status" value="1"/>
</dbReference>
<evidence type="ECO:0000313" key="1">
    <source>
        <dbReference type="EMBL" id="MFN1217370.1"/>
    </source>
</evidence>
<dbReference type="Proteomes" id="UP001634154">
    <property type="component" value="Unassembled WGS sequence"/>
</dbReference>
<comment type="caution">
    <text evidence="1">The sequence shown here is derived from an EMBL/GenBank/DDBJ whole genome shotgun (WGS) entry which is preliminary data.</text>
</comment>
<gene>
    <name evidence="1" type="ORF">ACKW6Q_10405</name>
</gene>
<dbReference type="EMBL" id="JBJXVJ010000002">
    <property type="protein sequence ID" value="MFN1217370.1"/>
    <property type="molecule type" value="Genomic_DNA"/>
</dbReference>
<sequence length="179" mass="21015">MIKINLEDTYEPLYVSDDLTEFVFNSELKDERTVDLHVKFRNIKSVFLPNVYNLAYGPLGNNGKIDDTIKLQHQNVNKLFSTIVFFAITFLDTYKERKVGIDGSNDGRAYWYNRMFQSNHEKLANLVIIIGVDWYVRLLRNGSVESDETGSPLFKPRPEPFDVKRKASDLYRYYLIERK</sequence>
<keyword evidence="2" id="KW-1185">Reference proteome</keyword>
<evidence type="ECO:0000313" key="2">
    <source>
        <dbReference type="Proteomes" id="UP001634154"/>
    </source>
</evidence>
<dbReference type="InterPro" id="IPR053865">
    <property type="entry name" value="DUF6934"/>
</dbReference>
<organism evidence="1 2">
    <name type="scientific">Chryseobacterium kwangjuense</name>
    <dbReference type="NCBI Taxonomy" id="267125"/>
    <lineage>
        <taxon>Bacteria</taxon>
        <taxon>Pseudomonadati</taxon>
        <taxon>Bacteroidota</taxon>
        <taxon>Flavobacteriia</taxon>
        <taxon>Flavobacteriales</taxon>
        <taxon>Weeksellaceae</taxon>
        <taxon>Chryseobacterium group</taxon>
        <taxon>Chryseobacterium</taxon>
    </lineage>
</organism>
<dbReference type="RefSeq" id="WP_409356618.1">
    <property type="nucleotide sequence ID" value="NZ_JBJXVJ010000002.1"/>
</dbReference>
<accession>A0ABW9K213</accession>